<feature type="domain" description="C-type lectin" evidence="3">
    <location>
        <begin position="569"/>
        <end position="688"/>
    </location>
</feature>
<dbReference type="InterPro" id="IPR057465">
    <property type="entry name" value="CERK_PH"/>
</dbReference>
<dbReference type="EnsemblMetazoa" id="G28480.3">
    <property type="protein sequence ID" value="G28480.3:cds"/>
    <property type="gene ID" value="G28480"/>
</dbReference>
<dbReference type="InterPro" id="IPR017438">
    <property type="entry name" value="ATP-NAD_kinase_N"/>
</dbReference>
<protein>
    <recommendedName>
        <fullName evidence="7">Ceramide kinase</fullName>
    </recommendedName>
</protein>
<dbReference type="PANTHER" id="PTHR12358:SF111">
    <property type="entry name" value="CERAMIDE KINASE, ISOFORM A"/>
    <property type="match status" value="1"/>
</dbReference>
<keyword evidence="6" id="KW-1185">Reference proteome</keyword>
<name>A0A8W8LPY2_MAGGI</name>
<dbReference type="GO" id="GO:0001729">
    <property type="term" value="F:ceramide kinase activity"/>
    <property type="evidence" value="ECO:0007669"/>
    <property type="project" value="TreeGrafter"/>
</dbReference>
<dbReference type="Pfam" id="PF00781">
    <property type="entry name" value="DAGK_cat"/>
    <property type="match status" value="1"/>
</dbReference>
<dbReference type="PANTHER" id="PTHR12358">
    <property type="entry name" value="SPHINGOSINE KINASE"/>
    <property type="match status" value="1"/>
</dbReference>
<evidence type="ECO:0000256" key="1">
    <source>
        <dbReference type="ARBA" id="ARBA00023157"/>
    </source>
</evidence>
<dbReference type="Gene3D" id="2.60.200.40">
    <property type="match status" value="1"/>
</dbReference>
<dbReference type="CDD" id="cd00037">
    <property type="entry name" value="CLECT"/>
    <property type="match status" value="1"/>
</dbReference>
<dbReference type="SMART" id="SM00046">
    <property type="entry name" value="DAGKc"/>
    <property type="match status" value="1"/>
</dbReference>
<dbReference type="GO" id="GO:0016020">
    <property type="term" value="C:membrane"/>
    <property type="evidence" value="ECO:0007669"/>
    <property type="project" value="GOC"/>
</dbReference>
<accession>A0A8W8LPY2</accession>
<dbReference type="Gene3D" id="3.40.50.10330">
    <property type="entry name" value="Probable inorganic polyphosphate/atp-NAD kinase, domain 1"/>
    <property type="match status" value="1"/>
</dbReference>
<dbReference type="InterPro" id="IPR001206">
    <property type="entry name" value="Diacylglycerol_kinase_cat_dom"/>
</dbReference>
<evidence type="ECO:0000259" key="4">
    <source>
        <dbReference type="PROSITE" id="PS50146"/>
    </source>
</evidence>
<dbReference type="InterPro" id="IPR016064">
    <property type="entry name" value="NAD/diacylglycerol_kinase_sf"/>
</dbReference>
<dbReference type="SUPFAM" id="SSF111331">
    <property type="entry name" value="NAD kinase/diacylglycerol kinase-like"/>
    <property type="match status" value="1"/>
</dbReference>
<dbReference type="AlphaFoldDB" id="A0A8W8LPY2"/>
<dbReference type="Pfam" id="PF25382">
    <property type="entry name" value="PH_CERK"/>
    <property type="match status" value="1"/>
</dbReference>
<dbReference type="PROSITE" id="PS00615">
    <property type="entry name" value="C_TYPE_LECTIN_1"/>
    <property type="match status" value="1"/>
</dbReference>
<keyword evidence="1" id="KW-1015">Disulfide bond</keyword>
<sequence>MAECGDDVVFQSSLDINKKTHQVQLTRRHLTWDLASPGKSLRQTGSPSSQPFIGHSGCKHVPLQEIIAVNLERSLGKVSPFKSAKKNTSTPLKESPIYIELQPLHPVSFSVHVVKRCPNHKWKKKKVTFFCQGENLCRTWVEKIEEALSNPALKRPRSLLVFINPFGGKRRAPRVFEETVSPLMELAKIRTHVITTTHAGHAKEVITKYDLQSVDGVVCVGGDGMFTELLNGLIDRKMLEAGKIQTPSEQPISPDLRVGIIPAGSTDAICFSTTGINDPMTSAIHMIIGDSTAIDVCSIYSGDQFLRYSSSMLAYGYYGDMLKDSENNRWMGPKRYQVAGAKKFLANKSYEGEVSFKLASSADTNPKDKMMCNSGCNICAMSQFSQEEKGPDSWHTVRGKFLAVASFTMSCRCLISPIGPSPYCHLGDGTSDLLLIQQCSRIQFLRHLYRCSTTNGNQFDLPFIKVFRVREWSFSVQTDTEGDTDLQSQPSPPPRESRAPTHSVWNCDGEIITSPNLNIRVHCQLISLFARGIEDMESPTPQSCASCCNVCDPEDNYKKFSCTDGWVGHHSKCYFFSKTKQTFADASALCRAFNSKLAEPVTQDELNFLTSLVVMIGQSASYYIGVTDSFLEGQWVYSYARTLIRVRPHWLNGGPDNYHNEDCVEVVSSQSGQWSDVQCTTSLFYICEYDNENSVDTLSFLALPCLNGWVSYQEKCYFFSEHTDSWFGASAFCQAFNSKLAEPKTQEEVDFLSQQTVLQGNNSAYNIGVTDLFLEGDWVYAHSRTPVEVALPWTNGGPDNYKEEDCVEIAAFPPYSGQYADKSCPLPSKFICEYSRV</sequence>
<dbReference type="InterPro" id="IPR018378">
    <property type="entry name" value="C-type_lectin_CS"/>
</dbReference>
<dbReference type="InterPro" id="IPR016187">
    <property type="entry name" value="CTDL_fold"/>
</dbReference>
<evidence type="ECO:0000259" key="3">
    <source>
        <dbReference type="PROSITE" id="PS50041"/>
    </source>
</evidence>
<dbReference type="InterPro" id="IPR045363">
    <property type="entry name" value="CERK_C"/>
</dbReference>
<dbReference type="InterPro" id="IPR001304">
    <property type="entry name" value="C-type_lectin-like"/>
</dbReference>
<dbReference type="InterPro" id="IPR016186">
    <property type="entry name" value="C-type_lectin-like/link_sf"/>
</dbReference>
<dbReference type="PROSITE" id="PS50041">
    <property type="entry name" value="C_TYPE_LECTIN_2"/>
    <property type="match status" value="2"/>
</dbReference>
<reference evidence="5" key="1">
    <citation type="submission" date="2022-08" db="UniProtKB">
        <authorList>
            <consortium name="EnsemblMetazoa"/>
        </authorList>
    </citation>
    <scope>IDENTIFICATION</scope>
    <source>
        <strain evidence="5">05x7-T-G4-1.051#20</strain>
    </source>
</reference>
<dbReference type="GO" id="GO:0006672">
    <property type="term" value="P:ceramide metabolic process"/>
    <property type="evidence" value="ECO:0007669"/>
    <property type="project" value="TreeGrafter"/>
</dbReference>
<evidence type="ECO:0000313" key="6">
    <source>
        <dbReference type="Proteomes" id="UP000005408"/>
    </source>
</evidence>
<dbReference type="Pfam" id="PF19280">
    <property type="entry name" value="CERK_C"/>
    <property type="match status" value="1"/>
</dbReference>
<dbReference type="SUPFAM" id="SSF56436">
    <property type="entry name" value="C-type lectin-like"/>
    <property type="match status" value="2"/>
</dbReference>
<evidence type="ECO:0008006" key="7">
    <source>
        <dbReference type="Google" id="ProtNLM"/>
    </source>
</evidence>
<feature type="domain" description="DAGKc" evidence="4">
    <location>
        <begin position="154"/>
        <end position="303"/>
    </location>
</feature>
<feature type="region of interest" description="Disordered" evidence="2">
    <location>
        <begin position="478"/>
        <end position="502"/>
    </location>
</feature>
<feature type="domain" description="C-type lectin" evidence="3">
    <location>
        <begin position="712"/>
        <end position="833"/>
    </location>
</feature>
<evidence type="ECO:0000313" key="5">
    <source>
        <dbReference type="EnsemblMetazoa" id="G28480.3:cds"/>
    </source>
</evidence>
<dbReference type="Pfam" id="PF00059">
    <property type="entry name" value="Lectin_C"/>
    <property type="match status" value="2"/>
</dbReference>
<dbReference type="SMART" id="SM00034">
    <property type="entry name" value="CLECT"/>
    <property type="match status" value="2"/>
</dbReference>
<dbReference type="PROSITE" id="PS50146">
    <property type="entry name" value="DAGK"/>
    <property type="match status" value="1"/>
</dbReference>
<dbReference type="Gene3D" id="3.10.100.10">
    <property type="entry name" value="Mannose-Binding Protein A, subunit A"/>
    <property type="match status" value="2"/>
</dbReference>
<evidence type="ECO:0000256" key="2">
    <source>
        <dbReference type="SAM" id="MobiDB-lite"/>
    </source>
</evidence>
<organism evidence="5 6">
    <name type="scientific">Magallana gigas</name>
    <name type="common">Pacific oyster</name>
    <name type="synonym">Crassostrea gigas</name>
    <dbReference type="NCBI Taxonomy" id="29159"/>
    <lineage>
        <taxon>Eukaryota</taxon>
        <taxon>Metazoa</taxon>
        <taxon>Spiralia</taxon>
        <taxon>Lophotrochozoa</taxon>
        <taxon>Mollusca</taxon>
        <taxon>Bivalvia</taxon>
        <taxon>Autobranchia</taxon>
        <taxon>Pteriomorphia</taxon>
        <taxon>Ostreida</taxon>
        <taxon>Ostreoidea</taxon>
        <taxon>Ostreidae</taxon>
        <taxon>Magallana</taxon>
    </lineage>
</organism>
<dbReference type="Proteomes" id="UP000005408">
    <property type="component" value="Unassembled WGS sequence"/>
</dbReference>
<dbReference type="InterPro" id="IPR050187">
    <property type="entry name" value="Lipid_Phosphate_FormReg"/>
</dbReference>
<proteinExistence type="predicted"/>